<evidence type="ECO:0000313" key="3">
    <source>
        <dbReference type="EMBL" id="TCX54148.1"/>
    </source>
</evidence>
<dbReference type="EMBL" id="SDCG01000001">
    <property type="protein sequence ID" value="TCX32727.1"/>
    <property type="molecule type" value="Genomic_DNA"/>
</dbReference>
<dbReference type="EMBL" id="SDCI01000005">
    <property type="protein sequence ID" value="TCX45998.1"/>
    <property type="molecule type" value="Genomic_DNA"/>
</dbReference>
<protein>
    <recommendedName>
        <fullName evidence="6">SH3 domain-containing protein</fullName>
    </recommendedName>
</protein>
<sequence>MHYFFSKVSYADVTIQSPIGGSITFSQKKNGEHYDDNSWEKIIFSNHSYSADLSRDDRTYIEDGSSKVSPSGKYLIVNSVSGGTVEFGDGTSKYVDRAYCSIVDMSNGCIVSDWDGEACGYTWTEGEDVLANSEDTGADVFDFNSMRPSINKMKNKLSSLDIRRASNMLRCDAPSKENIDKYQQLAKENEKTKKIVTNAIFDYLHSIENEASINSKVYLFTAPDSNAQTKSYLVPGDKIKIIQYSSDNKWVKIGYNNSKGTPLVAWVKVDSVIK</sequence>
<evidence type="ECO:0008006" key="6">
    <source>
        <dbReference type="Google" id="ProtNLM"/>
    </source>
</evidence>
<dbReference type="AlphaFoldDB" id="A0A483JMA6"/>
<comment type="caution">
    <text evidence="2">The sequence shown here is derived from an EMBL/GenBank/DDBJ whole genome shotgun (WGS) entry which is preliminary data.</text>
</comment>
<evidence type="ECO:0000313" key="1">
    <source>
        <dbReference type="EMBL" id="TCX32727.1"/>
    </source>
</evidence>
<organism evidence="2">
    <name type="scientific">Klebsiella pneumoniae</name>
    <dbReference type="NCBI Taxonomy" id="573"/>
    <lineage>
        <taxon>Bacteria</taxon>
        <taxon>Pseudomonadati</taxon>
        <taxon>Pseudomonadota</taxon>
        <taxon>Gammaproteobacteria</taxon>
        <taxon>Enterobacterales</taxon>
        <taxon>Enterobacteriaceae</taxon>
        <taxon>Klebsiella/Raoultella group</taxon>
        <taxon>Klebsiella</taxon>
        <taxon>Klebsiella pneumoniae complex</taxon>
    </lineage>
</organism>
<dbReference type="EMBL" id="SDDH01000115">
    <property type="protein sequence ID" value="TCY61227.1"/>
    <property type="molecule type" value="Genomic_DNA"/>
</dbReference>
<evidence type="ECO:0000313" key="4">
    <source>
        <dbReference type="EMBL" id="TCX93917.1"/>
    </source>
</evidence>
<name>A0A483JMA6_KLEPN</name>
<evidence type="ECO:0000313" key="5">
    <source>
        <dbReference type="EMBL" id="TCY61227.1"/>
    </source>
</evidence>
<gene>
    <name evidence="1" type="ORF">ETE70_01310</name>
    <name evidence="3" type="ORF">ETE72_14100</name>
    <name evidence="4" type="ORF">ETE87_03055</name>
    <name evidence="2" type="ORF">ETF02_08340</name>
    <name evidence="5" type="ORF">ETH45_27230</name>
</gene>
<evidence type="ECO:0000313" key="2">
    <source>
        <dbReference type="EMBL" id="TCX45998.1"/>
    </source>
</evidence>
<dbReference type="EMBL" id="SDCK01000013">
    <property type="protein sequence ID" value="TCX54148.1"/>
    <property type="molecule type" value="Genomic_DNA"/>
</dbReference>
<dbReference type="EMBL" id="SDCQ01000002">
    <property type="protein sequence ID" value="TCX93917.1"/>
    <property type="molecule type" value="Genomic_DNA"/>
</dbReference>
<proteinExistence type="predicted"/>
<reference evidence="2" key="1">
    <citation type="submission" date="2019-01" db="EMBL/GenBank/DDBJ databases">
        <authorList>
            <person name="Lista F."/>
            <person name="Anselmo A."/>
        </authorList>
    </citation>
    <scope>NUCLEOTIDE SEQUENCE</scope>
    <source>
        <strain evidence="3">12S</strain>
        <strain evidence="5">14R</strain>
        <strain evidence="2">14S</strain>
        <strain evidence="1">16S</strain>
        <strain evidence="4">6S</strain>
    </source>
</reference>
<accession>A0A483JMA6</accession>